<feature type="transmembrane region" description="Helical" evidence="13">
    <location>
        <begin position="87"/>
        <end position="115"/>
    </location>
</feature>
<comment type="function">
    <text evidence="12 13">Required for formation of the rod structure in the basal body of the flagellar apparatus. Together with FliI and FliH, may constitute the export apparatus of flagellin.</text>
</comment>
<evidence type="ECO:0000256" key="6">
    <source>
        <dbReference type="ARBA" id="ARBA00022692"/>
    </source>
</evidence>
<dbReference type="InterPro" id="IPR006136">
    <property type="entry name" value="FlhB"/>
</dbReference>
<dbReference type="FunFam" id="3.40.1690.10:FF:000001">
    <property type="entry name" value="Flagellar biosynthetic protein FlhB"/>
    <property type="match status" value="1"/>
</dbReference>
<dbReference type="AlphaFoldDB" id="A0A1I1GZU4"/>
<feature type="compositionally biased region" description="Basic and acidic residues" evidence="14">
    <location>
        <begin position="7"/>
        <end position="28"/>
    </location>
</feature>
<dbReference type="OrthoDB" id="9807950at2"/>
<comment type="subcellular location">
    <subcellularLocation>
        <location evidence="1">Cell membrane</location>
        <topology evidence="1">Multi-pass membrane protein</topology>
    </subcellularLocation>
</comment>
<dbReference type="NCBIfam" id="TIGR00328">
    <property type="entry name" value="flhB"/>
    <property type="match status" value="1"/>
</dbReference>
<reference evidence="15 16" key="1">
    <citation type="submission" date="2016-10" db="EMBL/GenBank/DDBJ databases">
        <authorList>
            <person name="de Groot N.N."/>
        </authorList>
    </citation>
    <scope>NUCLEOTIDE SEQUENCE [LARGE SCALE GENOMIC DNA]</scope>
    <source>
        <strain evidence="15 16">DSM 18438</strain>
    </source>
</reference>
<evidence type="ECO:0000256" key="9">
    <source>
        <dbReference type="ARBA" id="ARBA00022989"/>
    </source>
</evidence>
<evidence type="ECO:0000313" key="16">
    <source>
        <dbReference type="Proteomes" id="UP000199058"/>
    </source>
</evidence>
<evidence type="ECO:0000256" key="7">
    <source>
        <dbReference type="ARBA" id="ARBA00022795"/>
    </source>
</evidence>
<dbReference type="Gene3D" id="6.10.250.2080">
    <property type="match status" value="1"/>
</dbReference>
<evidence type="ECO:0000256" key="3">
    <source>
        <dbReference type="ARBA" id="ARBA00021622"/>
    </source>
</evidence>
<feature type="transmembrane region" description="Helical" evidence="13">
    <location>
        <begin position="189"/>
        <end position="212"/>
    </location>
</feature>
<evidence type="ECO:0000256" key="12">
    <source>
        <dbReference type="ARBA" id="ARBA00025078"/>
    </source>
</evidence>
<keyword evidence="5 13" id="KW-1003">Cell membrane</keyword>
<gene>
    <name evidence="13" type="primary">flhB</name>
    <name evidence="15" type="ORF">SAMN05660443_1729</name>
</gene>
<keyword evidence="15" id="KW-0969">Cilium</keyword>
<dbReference type="InterPro" id="IPR006135">
    <property type="entry name" value="T3SS_substrate_exporter"/>
</dbReference>
<keyword evidence="9 13" id="KW-1133">Transmembrane helix</keyword>
<sequence>MAENQDGQEKTEEPTSKRKEESRRDGEVARSKELSTAVILLSAGMALLVFGSWMANQALDIFAYNFELTREDVITHDAMFKHFGASVWYALGTLLPFLIVLFFAGAISQVMVGGWNLTAKALKPKFSKLDPIAGIKKIFSKNSLMEFVKSVAKVLLVGVTAFIIIYGLSAEFATLGAMALEPAIAKGSYLVIWSFLAISLSLIIVVLLDVPWQLHQHREKLKMTRQEVKDEHKNTEGKPEVKSRIRRMQMEMAQRRMMSDVPGADVVITNPTHYAVALKYDEEGNSAPLVLAKGKEQVAAKIREIADYYEIPVVQMPPLARAVYFSTEIGSEIPQQLYMAVAQVLAWVYQMKQYQAGKAKKPGKLPAIKVPKELDPEAD</sequence>
<evidence type="ECO:0000256" key="13">
    <source>
        <dbReference type="RuleBase" id="RU364091"/>
    </source>
</evidence>
<dbReference type="Proteomes" id="UP000199058">
    <property type="component" value="Unassembled WGS sequence"/>
</dbReference>
<dbReference type="PANTHER" id="PTHR30531:SF12">
    <property type="entry name" value="FLAGELLAR BIOSYNTHETIC PROTEIN FLHB"/>
    <property type="match status" value="1"/>
</dbReference>
<keyword evidence="4 13" id="KW-0813">Transport</keyword>
<dbReference type="EMBL" id="FOLH01000003">
    <property type="protein sequence ID" value="SFC17317.1"/>
    <property type="molecule type" value="Genomic_DNA"/>
</dbReference>
<protein>
    <recommendedName>
        <fullName evidence="3 13">Flagellar biosynthetic protein FlhB</fullName>
    </recommendedName>
</protein>
<dbReference type="SUPFAM" id="SSF160544">
    <property type="entry name" value="EscU C-terminal domain-like"/>
    <property type="match status" value="1"/>
</dbReference>
<evidence type="ECO:0000256" key="2">
    <source>
        <dbReference type="ARBA" id="ARBA00010690"/>
    </source>
</evidence>
<dbReference type="RefSeq" id="WP_091962053.1">
    <property type="nucleotide sequence ID" value="NZ_FOLH01000003.1"/>
</dbReference>
<accession>A0A1I1GZU4</accession>
<evidence type="ECO:0000256" key="10">
    <source>
        <dbReference type="ARBA" id="ARBA00023136"/>
    </source>
</evidence>
<evidence type="ECO:0000256" key="4">
    <source>
        <dbReference type="ARBA" id="ARBA00022448"/>
    </source>
</evidence>
<feature type="transmembrane region" description="Helical" evidence="13">
    <location>
        <begin position="34"/>
        <end position="55"/>
    </location>
</feature>
<keyword evidence="11 13" id="KW-1006">Bacterial flagellum protein export</keyword>
<dbReference type="Gene3D" id="3.40.1690.10">
    <property type="entry name" value="secretion proteins EscU"/>
    <property type="match status" value="1"/>
</dbReference>
<dbReference type="STRING" id="1122252.SAMN05660443_1729"/>
<evidence type="ECO:0000256" key="8">
    <source>
        <dbReference type="ARBA" id="ARBA00022927"/>
    </source>
</evidence>
<keyword evidence="15" id="KW-0966">Cell projection</keyword>
<dbReference type="GO" id="GO:0009306">
    <property type="term" value="P:protein secretion"/>
    <property type="evidence" value="ECO:0007669"/>
    <property type="project" value="InterPro"/>
</dbReference>
<keyword evidence="16" id="KW-1185">Reference proteome</keyword>
<keyword evidence="15" id="KW-0282">Flagellum</keyword>
<name>A0A1I1GZU4_9GAMM</name>
<keyword evidence="6 13" id="KW-0812">Transmembrane</keyword>
<evidence type="ECO:0000313" key="15">
    <source>
        <dbReference type="EMBL" id="SFC17317.1"/>
    </source>
</evidence>
<dbReference type="GO" id="GO:0005886">
    <property type="term" value="C:plasma membrane"/>
    <property type="evidence" value="ECO:0007669"/>
    <property type="project" value="UniProtKB-SubCell"/>
</dbReference>
<dbReference type="GO" id="GO:0044780">
    <property type="term" value="P:bacterial-type flagellum assembly"/>
    <property type="evidence" value="ECO:0007669"/>
    <property type="project" value="InterPro"/>
</dbReference>
<evidence type="ECO:0000256" key="1">
    <source>
        <dbReference type="ARBA" id="ARBA00004651"/>
    </source>
</evidence>
<evidence type="ECO:0000256" key="11">
    <source>
        <dbReference type="ARBA" id="ARBA00023225"/>
    </source>
</evidence>
<keyword evidence="7 13" id="KW-1005">Bacterial flagellum biogenesis</keyword>
<evidence type="ECO:0000256" key="14">
    <source>
        <dbReference type="SAM" id="MobiDB-lite"/>
    </source>
</evidence>
<dbReference type="PRINTS" id="PR00950">
    <property type="entry name" value="TYPE3IMSPROT"/>
</dbReference>
<feature type="region of interest" description="Disordered" evidence="14">
    <location>
        <begin position="1"/>
        <end position="28"/>
    </location>
</feature>
<keyword evidence="10 13" id="KW-0472">Membrane</keyword>
<dbReference type="PANTHER" id="PTHR30531">
    <property type="entry name" value="FLAGELLAR BIOSYNTHETIC PROTEIN FLHB"/>
    <property type="match status" value="1"/>
</dbReference>
<dbReference type="Pfam" id="PF01312">
    <property type="entry name" value="Bac_export_2"/>
    <property type="match status" value="1"/>
</dbReference>
<comment type="similarity">
    <text evidence="2 13">Belongs to the type III secretion exporter family.</text>
</comment>
<organism evidence="15 16">
    <name type="scientific">Marinospirillum celere</name>
    <dbReference type="NCBI Taxonomy" id="1122252"/>
    <lineage>
        <taxon>Bacteria</taxon>
        <taxon>Pseudomonadati</taxon>
        <taxon>Pseudomonadota</taxon>
        <taxon>Gammaproteobacteria</taxon>
        <taxon>Oceanospirillales</taxon>
        <taxon>Oceanospirillaceae</taxon>
        <taxon>Marinospirillum</taxon>
    </lineage>
</organism>
<proteinExistence type="inferred from homology"/>
<evidence type="ECO:0000256" key="5">
    <source>
        <dbReference type="ARBA" id="ARBA00022475"/>
    </source>
</evidence>
<dbReference type="InterPro" id="IPR029025">
    <property type="entry name" value="T3SS_substrate_exporter_C"/>
</dbReference>
<feature type="transmembrane region" description="Helical" evidence="13">
    <location>
        <begin position="151"/>
        <end position="169"/>
    </location>
</feature>
<keyword evidence="8 13" id="KW-0653">Protein transport</keyword>